<dbReference type="EMBL" id="SUYC01000012">
    <property type="protein sequence ID" value="MBE6271410.1"/>
    <property type="molecule type" value="Genomic_DNA"/>
</dbReference>
<dbReference type="Proteomes" id="UP000806522">
    <property type="component" value="Unassembled WGS sequence"/>
</dbReference>
<comment type="caution">
    <text evidence="1">The sequence shown here is derived from an EMBL/GenBank/DDBJ whole genome shotgun (WGS) entry which is preliminary data.</text>
</comment>
<gene>
    <name evidence="1" type="ORF">E7101_10740</name>
</gene>
<evidence type="ECO:0000313" key="1">
    <source>
        <dbReference type="EMBL" id="MBE6271410.1"/>
    </source>
</evidence>
<accession>A0A9D5P1J4</accession>
<sequence length="122" mass="13962">MEKIKLKFSVTPRRFPANVVVVVLTFDEKGKSYKAKCEDIMGNQKDLPPIPKRVLNAFTESAINKILSKDEIPNESGFEVLDGNSYDITITKGGIKKEYFANDVTIETYPLLRYLASWCRRR</sequence>
<organism evidence="1 2">
    <name type="scientific">Xylanibacter ruminicola</name>
    <name type="common">Prevotella ruminicola</name>
    <dbReference type="NCBI Taxonomy" id="839"/>
    <lineage>
        <taxon>Bacteria</taxon>
        <taxon>Pseudomonadati</taxon>
        <taxon>Bacteroidota</taxon>
        <taxon>Bacteroidia</taxon>
        <taxon>Bacteroidales</taxon>
        <taxon>Prevotellaceae</taxon>
        <taxon>Xylanibacter</taxon>
    </lineage>
</organism>
<dbReference type="AlphaFoldDB" id="A0A9D5P1J4"/>
<protein>
    <submittedName>
        <fullName evidence="1">Uncharacterized protein</fullName>
    </submittedName>
</protein>
<proteinExistence type="predicted"/>
<reference evidence="1" key="1">
    <citation type="submission" date="2019-04" db="EMBL/GenBank/DDBJ databases">
        <title>Evolution of Biomass-Degrading Anaerobic Consortia Revealed by Metagenomics.</title>
        <authorList>
            <person name="Peng X."/>
        </authorList>
    </citation>
    <scope>NUCLEOTIDE SEQUENCE</scope>
    <source>
        <strain evidence="1">SIG140</strain>
    </source>
</reference>
<evidence type="ECO:0000313" key="2">
    <source>
        <dbReference type="Proteomes" id="UP000806522"/>
    </source>
</evidence>
<name>A0A9D5P1J4_XYLRU</name>